<dbReference type="SMART" id="SM00287">
    <property type="entry name" value="SH3b"/>
    <property type="match status" value="2"/>
</dbReference>
<feature type="domain" description="SH3b" evidence="2">
    <location>
        <begin position="81"/>
        <end position="146"/>
    </location>
</feature>
<name>A0A932FVJ2_UNCTE</name>
<dbReference type="PANTHER" id="PTHR34408:SF1">
    <property type="entry name" value="GLYCOSYL HYDROLASE FAMILY 19 DOMAIN-CONTAINING PROTEIN HI_1415"/>
    <property type="match status" value="1"/>
</dbReference>
<dbReference type="PROSITE" id="PS51781">
    <property type="entry name" value="SH3B"/>
    <property type="match status" value="1"/>
</dbReference>
<dbReference type="PANTHER" id="PTHR34408">
    <property type="entry name" value="FAMILY PROTEIN, PUTATIVE-RELATED"/>
    <property type="match status" value="1"/>
</dbReference>
<sequence length="151" mass="17059">MRIVMLLLIWLSVVQAAVCLAGTTSIKVPGAHIRSGPGSNYRILWRADQFYPLEVLSRNGNWYRVKDFKGKVGWVHQEQTSDTPTVVVKARWADVRSGPGSHYPLRLTAERGSAFHCIQEVGHWVQVGYVYGEMGWIDRKLLWGGRPGEQP</sequence>
<dbReference type="Proteomes" id="UP000769766">
    <property type="component" value="Unassembled WGS sequence"/>
</dbReference>
<keyword evidence="1" id="KW-0732">Signal</keyword>
<dbReference type="Pfam" id="PF06347">
    <property type="entry name" value="SH3_4"/>
    <property type="match status" value="2"/>
</dbReference>
<feature type="signal peptide" evidence="1">
    <location>
        <begin position="1"/>
        <end position="16"/>
    </location>
</feature>
<evidence type="ECO:0000256" key="1">
    <source>
        <dbReference type="SAM" id="SignalP"/>
    </source>
</evidence>
<dbReference type="InterPro" id="IPR010466">
    <property type="entry name" value="DUF1058"/>
</dbReference>
<organism evidence="3 4">
    <name type="scientific">Tectimicrobiota bacterium</name>
    <dbReference type="NCBI Taxonomy" id="2528274"/>
    <lineage>
        <taxon>Bacteria</taxon>
        <taxon>Pseudomonadati</taxon>
        <taxon>Nitrospinota/Tectimicrobiota group</taxon>
        <taxon>Candidatus Tectimicrobiota</taxon>
    </lineage>
</organism>
<dbReference type="AlphaFoldDB" id="A0A932FVJ2"/>
<protein>
    <submittedName>
        <fullName evidence="3">SH3 domain-containing protein</fullName>
    </submittedName>
</protein>
<accession>A0A932FVJ2</accession>
<evidence type="ECO:0000313" key="4">
    <source>
        <dbReference type="Proteomes" id="UP000769766"/>
    </source>
</evidence>
<dbReference type="Gene3D" id="2.30.30.40">
    <property type="entry name" value="SH3 Domains"/>
    <property type="match status" value="2"/>
</dbReference>
<gene>
    <name evidence="3" type="ORF">HYY20_00385</name>
</gene>
<feature type="chain" id="PRO_5037718697" evidence="1">
    <location>
        <begin position="17"/>
        <end position="151"/>
    </location>
</feature>
<dbReference type="InterPro" id="IPR003646">
    <property type="entry name" value="SH3-like_bac-type"/>
</dbReference>
<evidence type="ECO:0000259" key="2">
    <source>
        <dbReference type="PROSITE" id="PS51781"/>
    </source>
</evidence>
<evidence type="ECO:0000313" key="3">
    <source>
        <dbReference type="EMBL" id="MBI2875322.1"/>
    </source>
</evidence>
<proteinExistence type="predicted"/>
<dbReference type="EMBL" id="JACPRF010000013">
    <property type="protein sequence ID" value="MBI2875322.1"/>
    <property type="molecule type" value="Genomic_DNA"/>
</dbReference>
<reference evidence="3" key="1">
    <citation type="submission" date="2020-07" db="EMBL/GenBank/DDBJ databases">
        <title>Huge and variable diversity of episymbiotic CPR bacteria and DPANN archaea in groundwater ecosystems.</title>
        <authorList>
            <person name="He C.Y."/>
            <person name="Keren R."/>
            <person name="Whittaker M."/>
            <person name="Farag I.F."/>
            <person name="Doudna J."/>
            <person name="Cate J.H.D."/>
            <person name="Banfield J.F."/>
        </authorList>
    </citation>
    <scope>NUCLEOTIDE SEQUENCE</scope>
    <source>
        <strain evidence="3">NC_groundwater_672_Ag_B-0.1um_62_36</strain>
    </source>
</reference>
<dbReference type="InterPro" id="IPR052354">
    <property type="entry name" value="Cell_Wall_Dynamics_Protein"/>
</dbReference>
<comment type="caution">
    <text evidence="3">The sequence shown here is derived from an EMBL/GenBank/DDBJ whole genome shotgun (WGS) entry which is preliminary data.</text>
</comment>